<dbReference type="PANTHER" id="PTHR14787:SF1">
    <property type="entry name" value="ATPASE PAAT"/>
    <property type="match status" value="1"/>
</dbReference>
<dbReference type="GeneID" id="105209205"/>
<dbReference type="AlphaFoldDB" id="A0A0A1XB13"/>
<organism evidence="1">
    <name type="scientific">Zeugodacus cucurbitae</name>
    <name type="common">Melon fruit fly</name>
    <name type="synonym">Bactrocera cucurbitae</name>
    <dbReference type="NCBI Taxonomy" id="28588"/>
    <lineage>
        <taxon>Eukaryota</taxon>
        <taxon>Metazoa</taxon>
        <taxon>Ecdysozoa</taxon>
        <taxon>Arthropoda</taxon>
        <taxon>Hexapoda</taxon>
        <taxon>Insecta</taxon>
        <taxon>Pterygota</taxon>
        <taxon>Neoptera</taxon>
        <taxon>Endopterygota</taxon>
        <taxon>Diptera</taxon>
        <taxon>Brachycera</taxon>
        <taxon>Muscomorpha</taxon>
        <taxon>Tephritoidea</taxon>
        <taxon>Tephritidae</taxon>
        <taxon>Zeugodacus</taxon>
        <taxon>Zeugodacus</taxon>
    </lineage>
</organism>
<dbReference type="InterPro" id="IPR028043">
    <property type="entry name" value="PAAT-like"/>
</dbReference>
<protein>
    <submittedName>
        <fullName evidence="1">Uncharacterized protein C10orf88 homolog</fullName>
    </submittedName>
</protein>
<accession>A0A0A1XB13</accession>
<name>A0A0A1XB13_ZEUCU</name>
<dbReference type="PANTHER" id="PTHR14787">
    <property type="entry name" value="C10ORF188 FAMILY MEMBER"/>
    <property type="match status" value="1"/>
</dbReference>
<dbReference type="Pfam" id="PF14958">
    <property type="entry name" value="PAAT-like"/>
    <property type="match status" value="1"/>
</dbReference>
<evidence type="ECO:0000313" key="1">
    <source>
        <dbReference type="EMBL" id="JAD08514.1"/>
    </source>
</evidence>
<reference evidence="1" key="1">
    <citation type="submission" date="2014-11" db="EMBL/GenBank/DDBJ databases">
        <authorList>
            <person name="Geib S."/>
        </authorList>
    </citation>
    <scope>NUCLEOTIDE SEQUENCE</scope>
</reference>
<proteinExistence type="predicted"/>
<dbReference type="OrthoDB" id="354304at2759"/>
<dbReference type="EMBL" id="GBXI01005778">
    <property type="protein sequence ID" value="JAD08514.1"/>
    <property type="molecule type" value="Transcribed_RNA"/>
</dbReference>
<reference evidence="1" key="2">
    <citation type="journal article" date="2015" name="Gigascience">
        <title>Reconstructing a comprehensive transcriptome assembly of a white-pupal translocated strain of the pest fruit fly Bactrocera cucurbitae.</title>
        <authorList>
            <person name="Sim S.B."/>
            <person name="Calla B."/>
            <person name="Hall B."/>
            <person name="DeRego T."/>
            <person name="Geib S.M."/>
        </authorList>
    </citation>
    <scope>NUCLEOTIDE SEQUENCE</scope>
</reference>
<gene>
    <name evidence="1" type="primary">CJ088</name>
    <name evidence="1" type="ORF">g.47273</name>
</gene>
<sequence length="277" mass="30875">MESSIGMVAECNWKRIGGCELSQSVQTRITHEDIFIRPPSDEIISDENAVLLQKGESNEACELLVRLKRPFYKIDSLSLVCTAPKLELFLGPLKEYAETLYGEIADDEDDNGANEAFSYRYDIEVQKSGITELILKLLTTTDDICIFGVLIQIAPNPNGITTGTEINMENVQKMLSNTGQKISPSAEKCMLFMQTAKQMKGIGGNAQSSTALLEHMKQALANREAPSTELEAALKTHIDNKFEQLERNITTHLNTMLSEQNEKLDKILQLMENGKLD</sequence>